<proteinExistence type="predicted"/>
<comment type="caution">
    <text evidence="1">The sequence shown here is derived from an EMBL/GenBank/DDBJ whole genome shotgun (WGS) entry which is preliminary data.</text>
</comment>
<organism evidence="1 2">
    <name type="scientific">Bacillus cereus TIAC219</name>
    <dbReference type="NCBI Taxonomy" id="718222"/>
    <lineage>
        <taxon>Bacteria</taxon>
        <taxon>Bacillati</taxon>
        <taxon>Bacillota</taxon>
        <taxon>Bacilli</taxon>
        <taxon>Bacillales</taxon>
        <taxon>Bacillaceae</taxon>
        <taxon>Bacillus</taxon>
        <taxon>Bacillus cereus group</taxon>
    </lineage>
</organism>
<dbReference type="Proteomes" id="UP000014060">
    <property type="component" value="Unassembled WGS sequence"/>
</dbReference>
<dbReference type="EMBL" id="AHCJ01000063">
    <property type="protein sequence ID" value="EOQ59503.1"/>
    <property type="molecule type" value="Genomic_DNA"/>
</dbReference>
<gene>
    <name evidence="1" type="ORF">IAY_03812</name>
</gene>
<name>A0ABC9STY1_BACCE</name>
<evidence type="ECO:0000313" key="1">
    <source>
        <dbReference type="EMBL" id="EOQ59503.1"/>
    </source>
</evidence>
<dbReference type="AlphaFoldDB" id="A0ABC9STY1"/>
<accession>A0ABC9STY1</accession>
<reference evidence="1 2" key="1">
    <citation type="submission" date="2013-01" db="EMBL/GenBank/DDBJ databases">
        <title>The Genome Sequence of Bacillus cereus TIAC219.</title>
        <authorList>
            <consortium name="The Broad Institute Genome Sequencing Platform"/>
            <consortium name="The Broad Institute Genome Sequencing Center for Infectious Disease"/>
            <person name="Feldgarden M."/>
            <person name="Van der Auwera G.A."/>
            <person name="Mahillon J."/>
            <person name="Duprez V."/>
            <person name="Timmery S."/>
            <person name="Mattelet C."/>
            <person name="Dierick K."/>
            <person name="Sun M."/>
            <person name="Yu Z."/>
            <person name="Zhu L."/>
            <person name="Hu X."/>
            <person name="Shank E.B."/>
            <person name="Swiecicka I."/>
            <person name="Hansen B.M."/>
            <person name="Andrup L."/>
            <person name="Walker B."/>
            <person name="Young S.K."/>
            <person name="Zeng Q."/>
            <person name="Gargeya S."/>
            <person name="Fitzgerald M."/>
            <person name="Haas B."/>
            <person name="Abouelleil A."/>
            <person name="Alvarado L."/>
            <person name="Arachchi H.M."/>
            <person name="Berlin A.M."/>
            <person name="Chapman S.B."/>
            <person name="Dewar J."/>
            <person name="Goldberg J."/>
            <person name="Griggs A."/>
            <person name="Gujja S."/>
            <person name="Hansen M."/>
            <person name="Howarth C."/>
            <person name="Imamovic A."/>
            <person name="Larimer J."/>
            <person name="McCowan C."/>
            <person name="Murphy C."/>
            <person name="Neiman D."/>
            <person name="Pearson M."/>
            <person name="Priest M."/>
            <person name="Roberts A."/>
            <person name="Saif S."/>
            <person name="Shea T."/>
            <person name="Sisk P."/>
            <person name="Sykes S."/>
            <person name="Wortman J."/>
            <person name="Nusbaum C."/>
            <person name="Birren B."/>
        </authorList>
    </citation>
    <scope>NUCLEOTIDE SEQUENCE [LARGE SCALE GENOMIC DNA]</scope>
    <source>
        <strain evidence="1 2">TIAC219</strain>
    </source>
</reference>
<protein>
    <submittedName>
        <fullName evidence="1">Uncharacterized protein</fullName>
    </submittedName>
</protein>
<sequence length="38" mass="4519">MYEKDEPKALSEVAIQKMIRLEVKHARLNRRILAQQVL</sequence>
<evidence type="ECO:0000313" key="2">
    <source>
        <dbReference type="Proteomes" id="UP000014060"/>
    </source>
</evidence>